<gene>
    <name evidence="6" type="ORF">FOZ60_003713</name>
</gene>
<dbReference type="Gene3D" id="6.10.140.2220">
    <property type="match status" value="1"/>
</dbReference>
<protein>
    <recommendedName>
        <fullName evidence="5">MYND-type domain-containing protein</fullName>
    </recommendedName>
</protein>
<comment type="caution">
    <text evidence="6">The sequence shown here is derived from an EMBL/GenBank/DDBJ whole genome shotgun (WGS) entry which is preliminary data.</text>
</comment>
<reference evidence="6 7" key="1">
    <citation type="submission" date="2020-04" db="EMBL/GenBank/DDBJ databases">
        <title>Perkinsus olseni comparative genomics.</title>
        <authorList>
            <person name="Bogema D.R."/>
        </authorList>
    </citation>
    <scope>NUCLEOTIDE SEQUENCE [LARGE SCALE GENOMIC DNA]</scope>
    <source>
        <strain evidence="6">00978-12</strain>
    </source>
</reference>
<sequence length="1199" mass="130899">MASEVDVRLTCPPLCPLVARWFYFYPFANTPPRDLCASARGSGPGLPTRLLLLGCGDMVSVGHTFLLNQTCAQAKSWASTPLQAVCCDTEPAIIARDLVYLQLLVNTAAKADKADPSLSPRDAVVVWEAVYGMFITEDVAGELKKAINDACEALLEGPERWSNSAIGRCGIYVTGRKDRVIELLRWWYGLLDERVCVGGEVTSRVESVRRMLYDRVMVGLGCIGSMRGCSQLECTDPLFGLNDLDKALEEYQSHGFAGVSIECKGPVLSPSSSASRIVVNPTFLADVADFSSAFGKSYKGATAQDISQVWRVHYASNPYFSIPTELWRVYQDGGPCHTHFVELGRKKRSLTPTEICFEMFSMRSDALGKALMTGKHIIILHCGDAFRLCDALAPQQPRAWSMEEIGSVRDLVLQFRRADAPTSFDMIDTSNISDDTGVVPILLSAAPLLASRESNPRAVLATDLMKGRGSSHADILKNCLGEVPLWLIPYASAKANVAAASDFRIRWRRCYSNIDGLCISDSPEIENIVHRALELATTAGGRTNPIGVTTVARLVEALVKSGGLTQQWKQDVHLVVSNMMVAKAAAKTPFSMIPHYAGSYQALCCLAGLARFWELVGKDTRLAEAVVEVTSDWRQQDRGTLGGNLAIGTCEKSCNTLDYRFVDVLFSFGIGRQVTFTGYLSGNKVHVILPEEVSYERVLSVNVTATDIIQDIIALSATVVSRKLIPSNLYSPSPRTPSSQASFEFITREWLPDGAMHFVLRSAAMKRIREGAAVKCQLREGSPNVLDIIIAGDGDVRVATLSLPAEVSLNDVHLKVSRKSGLLDVTVPVMSCSPLGPTAAAVSLPRPVTGCSSNGYLNPVPKLPDETLVSLGRTRPVLSPGVTRPDWAALTLEVPMFPRGVQAAGSKGMNQMRKTLLELFTNCLDGRSEGRSWGGRAIVTLGRKRSMPDVVFLLSKDVSFDWTYGMTVSAAVCVVTSDTPTLVTDEVLTIQAGAGSEHHEVDENSQELTHWVEEYIPAAATLANTSLGRNTSLTESPSSSFWTTWLSWNSVPLSPECMEHFVPVALFPLGSSDTPPMRASSTLLFPESVEQMRDTINKELLGQPHKLDALERFARQSSTSGGGYERMMAEVFPLFNDLQGIPKSSGAESLTKGKVERHYCEACRKPGESRCSRCKKVYYCSIKCQKAAWSTHKRVCKEE</sequence>
<dbReference type="InterPro" id="IPR027974">
    <property type="entry name" value="DUF4470"/>
</dbReference>
<keyword evidence="1" id="KW-0479">Metal-binding</keyword>
<evidence type="ECO:0000256" key="3">
    <source>
        <dbReference type="ARBA" id="ARBA00022833"/>
    </source>
</evidence>
<dbReference type="PROSITE" id="PS50865">
    <property type="entry name" value="ZF_MYND_2"/>
    <property type="match status" value="1"/>
</dbReference>
<dbReference type="GO" id="GO:0005634">
    <property type="term" value="C:nucleus"/>
    <property type="evidence" value="ECO:0007669"/>
    <property type="project" value="TreeGrafter"/>
</dbReference>
<dbReference type="OrthoDB" id="432970at2759"/>
<keyword evidence="3" id="KW-0862">Zinc</keyword>
<evidence type="ECO:0000259" key="5">
    <source>
        <dbReference type="PROSITE" id="PS50865"/>
    </source>
</evidence>
<dbReference type="Pfam" id="PF14737">
    <property type="entry name" value="DUF4470"/>
    <property type="match status" value="1"/>
</dbReference>
<keyword evidence="2 4" id="KW-0863">Zinc-finger</keyword>
<dbReference type="EMBL" id="JABANP010000018">
    <property type="protein sequence ID" value="KAF4695700.1"/>
    <property type="molecule type" value="Genomic_DNA"/>
</dbReference>
<dbReference type="GO" id="GO:0000981">
    <property type="term" value="F:DNA-binding transcription factor activity, RNA polymerase II-specific"/>
    <property type="evidence" value="ECO:0007669"/>
    <property type="project" value="TreeGrafter"/>
</dbReference>
<dbReference type="GO" id="GO:0008270">
    <property type="term" value="F:zinc ion binding"/>
    <property type="evidence" value="ECO:0007669"/>
    <property type="project" value="UniProtKB-KW"/>
</dbReference>
<dbReference type="Pfam" id="PF01753">
    <property type="entry name" value="zf-MYND"/>
    <property type="match status" value="1"/>
</dbReference>
<dbReference type="PANTHER" id="PTHR10237">
    <property type="entry name" value="DEFORMED EPIDERMAL AUTOREGULATORY FACTOR 1 HOMOLOG SUPPRESSIN"/>
    <property type="match status" value="1"/>
</dbReference>
<accession>A0A7J6PJG5</accession>
<dbReference type="PANTHER" id="PTHR10237:SF14">
    <property type="entry name" value="MYND-TYPE DOMAIN-CONTAINING PROTEIN"/>
    <property type="match status" value="1"/>
</dbReference>
<evidence type="ECO:0000256" key="1">
    <source>
        <dbReference type="ARBA" id="ARBA00022723"/>
    </source>
</evidence>
<dbReference type="SUPFAM" id="SSF144232">
    <property type="entry name" value="HIT/MYND zinc finger-like"/>
    <property type="match status" value="1"/>
</dbReference>
<dbReference type="AlphaFoldDB" id="A0A7J6PJG5"/>
<organism evidence="6 7">
    <name type="scientific">Perkinsus olseni</name>
    <name type="common">Perkinsus atlanticus</name>
    <dbReference type="NCBI Taxonomy" id="32597"/>
    <lineage>
        <taxon>Eukaryota</taxon>
        <taxon>Sar</taxon>
        <taxon>Alveolata</taxon>
        <taxon>Perkinsozoa</taxon>
        <taxon>Perkinsea</taxon>
        <taxon>Perkinsida</taxon>
        <taxon>Perkinsidae</taxon>
        <taxon>Perkinsus</taxon>
    </lineage>
</organism>
<evidence type="ECO:0000256" key="4">
    <source>
        <dbReference type="PROSITE-ProRule" id="PRU00134"/>
    </source>
</evidence>
<dbReference type="Proteomes" id="UP000541610">
    <property type="component" value="Unassembled WGS sequence"/>
</dbReference>
<dbReference type="InterPro" id="IPR002893">
    <property type="entry name" value="Znf_MYND"/>
</dbReference>
<name>A0A7J6PJG5_PEROL</name>
<proteinExistence type="predicted"/>
<evidence type="ECO:0000313" key="6">
    <source>
        <dbReference type="EMBL" id="KAF4695700.1"/>
    </source>
</evidence>
<evidence type="ECO:0000256" key="2">
    <source>
        <dbReference type="ARBA" id="ARBA00022771"/>
    </source>
</evidence>
<dbReference type="InterPro" id="IPR024119">
    <property type="entry name" value="TF_DEAF-1"/>
</dbReference>
<evidence type="ECO:0000313" key="7">
    <source>
        <dbReference type="Proteomes" id="UP000541610"/>
    </source>
</evidence>
<feature type="domain" description="MYND-type" evidence="5">
    <location>
        <begin position="1160"/>
        <end position="1196"/>
    </location>
</feature>